<evidence type="ECO:0000313" key="1">
    <source>
        <dbReference type="EMBL" id="VFA98901.1"/>
    </source>
</evidence>
<evidence type="ECO:0000313" key="2">
    <source>
        <dbReference type="Proteomes" id="UP000290439"/>
    </source>
</evidence>
<reference evidence="1 2" key="1">
    <citation type="submission" date="2019-02" db="EMBL/GenBank/DDBJ databases">
        <authorList>
            <consortium name="Pathogen Informatics"/>
        </authorList>
    </citation>
    <scope>NUCLEOTIDE SEQUENCE [LARGE SCALE GENOMIC DNA]</scope>
    <source>
        <strain evidence="1 2">3012STDY6756504</strain>
    </source>
</reference>
<organism evidence="1 2">
    <name type="scientific">Nocardia cyriacigeorgica</name>
    <dbReference type="NCBI Taxonomy" id="135487"/>
    <lineage>
        <taxon>Bacteria</taxon>
        <taxon>Bacillati</taxon>
        <taxon>Actinomycetota</taxon>
        <taxon>Actinomycetes</taxon>
        <taxon>Mycobacteriales</taxon>
        <taxon>Nocardiaceae</taxon>
        <taxon>Nocardia</taxon>
    </lineage>
</organism>
<dbReference type="Proteomes" id="UP000290439">
    <property type="component" value="Chromosome"/>
</dbReference>
<dbReference type="AlphaFoldDB" id="A0A4U8VZA0"/>
<dbReference type="RefSeq" id="WP_130917355.1">
    <property type="nucleotide sequence ID" value="NZ_JADLQE010000005.1"/>
</dbReference>
<name>A0A4U8VZA0_9NOCA</name>
<accession>A0A4U8VZA0</accession>
<dbReference type="EMBL" id="LR215973">
    <property type="protein sequence ID" value="VFA98901.1"/>
    <property type="molecule type" value="Genomic_DNA"/>
</dbReference>
<sequence length="106" mass="12176">MTWEDQHTRIDIMHTVLARAATDPHRPDLFDGLPDLDRLFGGREGLLLALRNRWNLHLEAKLDEAYEQGRPELEAYLELCAEQPELHALLDGPNRRHPSASEAMAR</sequence>
<gene>
    <name evidence="1" type="ORF">NCTC10797_02680</name>
</gene>
<protein>
    <submittedName>
        <fullName evidence="1">Uncharacterized protein</fullName>
    </submittedName>
</protein>
<proteinExistence type="predicted"/>